<dbReference type="NCBIfam" id="NF003075">
    <property type="entry name" value="PRK03996.1"/>
    <property type="match status" value="1"/>
</dbReference>
<evidence type="ECO:0000256" key="3">
    <source>
        <dbReference type="PROSITE-ProRule" id="PRU00808"/>
    </source>
</evidence>
<comment type="subunit">
    <text evidence="4">The 26S proteasome consists of a 20S proteasome core and two 19S regulatory subunits.</text>
</comment>
<dbReference type="SMART" id="SM00948">
    <property type="entry name" value="Proteasome_A_N"/>
    <property type="match status" value="1"/>
</dbReference>
<dbReference type="GO" id="GO:0006511">
    <property type="term" value="P:ubiquitin-dependent protein catabolic process"/>
    <property type="evidence" value="ECO:0007669"/>
    <property type="project" value="InterPro"/>
</dbReference>
<dbReference type="InterPro" id="IPR023332">
    <property type="entry name" value="Proteasome_alpha-type"/>
</dbReference>
<dbReference type="Proteomes" id="UP000054937">
    <property type="component" value="Unassembled WGS sequence"/>
</dbReference>
<evidence type="ECO:0000313" key="6">
    <source>
        <dbReference type="EMBL" id="KRX01820.1"/>
    </source>
</evidence>
<dbReference type="InterPro" id="IPR000426">
    <property type="entry name" value="Proteasome_asu_N"/>
</dbReference>
<dbReference type="Pfam" id="PF00227">
    <property type="entry name" value="Proteasome"/>
    <property type="match status" value="1"/>
</dbReference>
<dbReference type="GO" id="GO:0005634">
    <property type="term" value="C:nucleus"/>
    <property type="evidence" value="ECO:0007669"/>
    <property type="project" value="UniProtKB-SubCell"/>
</dbReference>
<gene>
    <name evidence="6" type="ORF">PPERSA_00530</name>
</gene>
<dbReference type="AlphaFoldDB" id="A0A0V0QI13"/>
<keyword evidence="4" id="KW-0539">Nucleus</keyword>
<dbReference type="PROSITE" id="PS51475">
    <property type="entry name" value="PROTEASOME_ALPHA_2"/>
    <property type="match status" value="1"/>
</dbReference>
<keyword evidence="2 3" id="KW-0647">Proteasome</keyword>
<dbReference type="OrthoDB" id="431557at2759"/>
<dbReference type="OMA" id="ICMLDHH"/>
<dbReference type="GO" id="GO:0005737">
    <property type="term" value="C:cytoplasm"/>
    <property type="evidence" value="ECO:0007669"/>
    <property type="project" value="UniProtKB-SubCell"/>
</dbReference>
<reference evidence="6 7" key="1">
    <citation type="journal article" date="2015" name="Sci. Rep.">
        <title>Genome of the facultative scuticociliatosis pathogen Pseudocohnilembus persalinus provides insight into its virulence through horizontal gene transfer.</title>
        <authorList>
            <person name="Xiong J."/>
            <person name="Wang G."/>
            <person name="Cheng J."/>
            <person name="Tian M."/>
            <person name="Pan X."/>
            <person name="Warren A."/>
            <person name="Jiang C."/>
            <person name="Yuan D."/>
            <person name="Miao W."/>
        </authorList>
    </citation>
    <scope>NUCLEOTIDE SEQUENCE [LARGE SCALE GENOMIC DNA]</scope>
    <source>
        <strain evidence="6">36N120E</strain>
    </source>
</reference>
<proteinExistence type="inferred from homology"/>
<feature type="domain" description="Proteasome alpha-type subunits" evidence="5">
    <location>
        <begin position="3"/>
        <end position="25"/>
    </location>
</feature>
<evidence type="ECO:0000256" key="1">
    <source>
        <dbReference type="ARBA" id="ARBA00022490"/>
    </source>
</evidence>
<dbReference type="FunFam" id="3.60.20.10:FF:000004">
    <property type="entry name" value="Proteasome subunit alpha type-4"/>
    <property type="match status" value="1"/>
</dbReference>
<evidence type="ECO:0000259" key="5">
    <source>
        <dbReference type="PROSITE" id="PS00388"/>
    </source>
</evidence>
<keyword evidence="7" id="KW-1185">Reference proteome</keyword>
<comment type="similarity">
    <text evidence="3 4">Belongs to the peptidase T1A family.</text>
</comment>
<dbReference type="GO" id="GO:0019773">
    <property type="term" value="C:proteasome core complex, alpha-subunit complex"/>
    <property type="evidence" value="ECO:0007669"/>
    <property type="project" value="UniProtKB-UniRule"/>
</dbReference>
<comment type="subcellular location">
    <subcellularLocation>
        <location evidence="4">Cytoplasm</location>
    </subcellularLocation>
    <subcellularLocation>
        <location evidence="4">Nucleus</location>
    </subcellularLocation>
</comment>
<comment type="caution">
    <text evidence="6">The sequence shown here is derived from an EMBL/GenBank/DDBJ whole genome shotgun (WGS) entry which is preliminary data.</text>
</comment>
<keyword evidence="1 4" id="KW-0963">Cytoplasm</keyword>
<dbReference type="PROSITE" id="PS00388">
    <property type="entry name" value="PROTEASOME_ALPHA_1"/>
    <property type="match status" value="1"/>
</dbReference>
<dbReference type="InterPro" id="IPR001353">
    <property type="entry name" value="Proteasome_sua/b"/>
</dbReference>
<sequence>MSYDSALTVFSPQGKLFQVEYAMEAVNRGLCSVGVAGKDAIVLGVERKQTNTLQEPRSIRKILELDQNTVMAFSGLNPDARVLGNMARVECQSYGLNYDDDAPVDYTAKYISQVQQKYTTKGGARPFGISTVIAGFDSGKNVRLFQTDPSGSCTEWKATAVGNKSKQVLEYLQKNYEQNMSNDSALKLTCKALLDVVESGAKNIQMGILTKDGFRHLSDSEVETLVANVNQ</sequence>
<dbReference type="Pfam" id="PF10584">
    <property type="entry name" value="Proteasome_A_N"/>
    <property type="match status" value="1"/>
</dbReference>
<dbReference type="SUPFAM" id="SSF56235">
    <property type="entry name" value="N-terminal nucleophile aminohydrolases (Ntn hydrolases)"/>
    <property type="match status" value="1"/>
</dbReference>
<evidence type="ECO:0000256" key="4">
    <source>
        <dbReference type="RuleBase" id="RU000551"/>
    </source>
</evidence>
<dbReference type="InterPro" id="IPR029055">
    <property type="entry name" value="Ntn_hydrolases_N"/>
</dbReference>
<evidence type="ECO:0000313" key="7">
    <source>
        <dbReference type="Proteomes" id="UP000054937"/>
    </source>
</evidence>
<dbReference type="Gene3D" id="3.60.20.10">
    <property type="entry name" value="Glutamine Phosphoribosylpyrophosphate, subunit 1, domain 1"/>
    <property type="match status" value="1"/>
</dbReference>
<dbReference type="InParanoid" id="A0A0V0QI13"/>
<protein>
    <recommendedName>
        <fullName evidence="4">Proteasome subunit alpha type</fullName>
    </recommendedName>
</protein>
<dbReference type="InterPro" id="IPR050115">
    <property type="entry name" value="Proteasome_alpha"/>
</dbReference>
<dbReference type="EMBL" id="LDAU01000163">
    <property type="protein sequence ID" value="KRX01820.1"/>
    <property type="molecule type" value="Genomic_DNA"/>
</dbReference>
<dbReference type="PANTHER" id="PTHR11599">
    <property type="entry name" value="PROTEASOME SUBUNIT ALPHA/BETA"/>
    <property type="match status" value="1"/>
</dbReference>
<name>A0A0V0QI13_PSEPJ</name>
<dbReference type="FunCoup" id="A0A0V0QI13">
    <property type="interactions" value="278"/>
</dbReference>
<evidence type="ECO:0000256" key="2">
    <source>
        <dbReference type="ARBA" id="ARBA00022942"/>
    </source>
</evidence>
<accession>A0A0V0QI13</accession>
<organism evidence="6 7">
    <name type="scientific">Pseudocohnilembus persalinus</name>
    <name type="common">Ciliate</name>
    <dbReference type="NCBI Taxonomy" id="266149"/>
    <lineage>
        <taxon>Eukaryota</taxon>
        <taxon>Sar</taxon>
        <taxon>Alveolata</taxon>
        <taxon>Ciliophora</taxon>
        <taxon>Intramacronucleata</taxon>
        <taxon>Oligohymenophorea</taxon>
        <taxon>Scuticociliatia</taxon>
        <taxon>Philasterida</taxon>
        <taxon>Pseudocohnilembidae</taxon>
        <taxon>Pseudocohnilembus</taxon>
    </lineage>
</organism>